<dbReference type="Proteomes" id="UP001626550">
    <property type="component" value="Unassembled WGS sequence"/>
</dbReference>
<proteinExistence type="predicted"/>
<keyword evidence="2" id="KW-1185">Reference proteome</keyword>
<comment type="caution">
    <text evidence="1">The sequence shown here is derived from an EMBL/GenBank/DDBJ whole genome shotgun (WGS) entry which is preliminary data.</text>
</comment>
<organism evidence="1 2">
    <name type="scientific">Cichlidogyrus casuarinus</name>
    <dbReference type="NCBI Taxonomy" id="1844966"/>
    <lineage>
        <taxon>Eukaryota</taxon>
        <taxon>Metazoa</taxon>
        <taxon>Spiralia</taxon>
        <taxon>Lophotrochozoa</taxon>
        <taxon>Platyhelminthes</taxon>
        <taxon>Monogenea</taxon>
        <taxon>Monopisthocotylea</taxon>
        <taxon>Dactylogyridea</taxon>
        <taxon>Ancyrocephalidae</taxon>
        <taxon>Cichlidogyrus</taxon>
    </lineage>
</organism>
<accession>A0ABD2PHZ1</accession>
<name>A0ABD2PHZ1_9PLAT</name>
<evidence type="ECO:0000313" key="1">
    <source>
        <dbReference type="EMBL" id="KAL3306901.1"/>
    </source>
</evidence>
<reference evidence="1 2" key="1">
    <citation type="submission" date="2024-11" db="EMBL/GenBank/DDBJ databases">
        <title>Adaptive evolution of stress response genes in parasites aligns with host niche diversity.</title>
        <authorList>
            <person name="Hahn C."/>
            <person name="Resl P."/>
        </authorList>
    </citation>
    <scope>NUCLEOTIDE SEQUENCE [LARGE SCALE GENOMIC DNA]</scope>
    <source>
        <strain evidence="1">EGGRZ-B1_66</strain>
        <tissue evidence="1">Body</tissue>
    </source>
</reference>
<dbReference type="AlphaFoldDB" id="A0ABD2PHZ1"/>
<protein>
    <submittedName>
        <fullName evidence="1">Uncharacterized protein</fullName>
    </submittedName>
</protein>
<evidence type="ECO:0000313" key="2">
    <source>
        <dbReference type="Proteomes" id="UP001626550"/>
    </source>
</evidence>
<sequence>MFNEFSYSFDLGRVVESGLLDEDIDFLQINMKNLDATETTYLSSPYYVAEQKGYTVAEIPGNTHTDR</sequence>
<gene>
    <name evidence="1" type="ORF">Ciccas_014603</name>
</gene>
<feature type="non-terminal residue" evidence="1">
    <location>
        <position position="67"/>
    </location>
</feature>
<dbReference type="EMBL" id="JBJKFK010009129">
    <property type="protein sequence ID" value="KAL3306901.1"/>
    <property type="molecule type" value="Genomic_DNA"/>
</dbReference>